<keyword evidence="3" id="KW-0472">Membrane</keyword>
<dbReference type="OrthoDB" id="3556422at2759"/>
<evidence type="ECO:0000313" key="6">
    <source>
        <dbReference type="Proteomes" id="UP000016922"/>
    </source>
</evidence>
<feature type="signal peptide" evidence="4">
    <location>
        <begin position="1"/>
        <end position="22"/>
    </location>
</feature>
<keyword evidence="3" id="KW-1133">Transmembrane helix</keyword>
<feature type="compositionally biased region" description="Polar residues" evidence="2">
    <location>
        <begin position="292"/>
        <end position="317"/>
    </location>
</feature>
<name>S3ECT6_GLAL2</name>
<keyword evidence="1" id="KW-0175">Coiled coil</keyword>
<organism evidence="5 6">
    <name type="scientific">Glarea lozoyensis (strain ATCC 20868 / MF5171)</name>
    <dbReference type="NCBI Taxonomy" id="1116229"/>
    <lineage>
        <taxon>Eukaryota</taxon>
        <taxon>Fungi</taxon>
        <taxon>Dikarya</taxon>
        <taxon>Ascomycota</taxon>
        <taxon>Pezizomycotina</taxon>
        <taxon>Leotiomycetes</taxon>
        <taxon>Helotiales</taxon>
        <taxon>Helotiaceae</taxon>
        <taxon>Glarea</taxon>
    </lineage>
</organism>
<feature type="region of interest" description="Disordered" evidence="2">
    <location>
        <begin position="285"/>
        <end position="479"/>
    </location>
</feature>
<keyword evidence="4" id="KW-0732">Signal</keyword>
<accession>S3ECT6</accession>
<evidence type="ECO:0000256" key="3">
    <source>
        <dbReference type="SAM" id="Phobius"/>
    </source>
</evidence>
<dbReference type="GeneID" id="19464510"/>
<dbReference type="OMA" id="QCANSET"/>
<proteinExistence type="predicted"/>
<dbReference type="RefSeq" id="XP_008076936.1">
    <property type="nucleotide sequence ID" value="XM_008078745.1"/>
</dbReference>
<evidence type="ECO:0000256" key="2">
    <source>
        <dbReference type="SAM" id="MobiDB-lite"/>
    </source>
</evidence>
<feature type="transmembrane region" description="Helical" evidence="3">
    <location>
        <begin position="209"/>
        <end position="234"/>
    </location>
</feature>
<feature type="coiled-coil region" evidence="1">
    <location>
        <begin position="237"/>
        <end position="264"/>
    </location>
</feature>
<evidence type="ECO:0000256" key="1">
    <source>
        <dbReference type="SAM" id="Coils"/>
    </source>
</evidence>
<dbReference type="Proteomes" id="UP000016922">
    <property type="component" value="Unassembled WGS sequence"/>
</dbReference>
<protein>
    <submittedName>
        <fullName evidence="5">Uncharacterized protein</fullName>
    </submittedName>
</protein>
<evidence type="ECO:0000313" key="5">
    <source>
        <dbReference type="EMBL" id="EPE36118.1"/>
    </source>
</evidence>
<dbReference type="KEGG" id="glz:GLAREA_05456"/>
<sequence length="479" mass="50682">MAQQFFLICILLLLGLNNDVTAEMPTMVVGGYGVALAPAPTDPPQRELVKARLKERDVTVCNEWTIPGGYGIPQCANSETCLFTSVGTYNYEGCGSVGVAYNWITQCWDSPKVGTAPISQLYCSSAEPYCGYLAFVYSSGATYSNFGCSTVPYSITVVLQNSASTSIVFQGATSSLISNPSRTITVMPSATASTPTVVINSHTSKSTPIGVIVGGAAGGIALIAGLLFLIWFCIRKRRQKSKAAQELHAEQAELQRQADEATAAAYLNPQRVAEADGKPIAPTTAYEAPVEKQQNVTEQETFRPLSTTYDGRSSSIVATPPPMYAQPRPASTPHPAEPHSRLPSTGIISPMTPGFPATIDELSDEHRRSELGSMSSIRPGTNELGPGDSASNYGIPVGRTELGGESRPLYKAYSPPPQELSVGSGSGVRRYQAYSPPPSEEEVIARTGGIGRGDLGRSLSPGVDMSGAPLGEEYHGDGK</sequence>
<feature type="chain" id="PRO_5004520207" evidence="4">
    <location>
        <begin position="23"/>
        <end position="479"/>
    </location>
</feature>
<keyword evidence="3" id="KW-0812">Transmembrane</keyword>
<gene>
    <name evidence="5" type="ORF">GLAREA_05456</name>
</gene>
<dbReference type="EMBL" id="KE145353">
    <property type="protein sequence ID" value="EPE36118.1"/>
    <property type="molecule type" value="Genomic_DNA"/>
</dbReference>
<dbReference type="HOGENOM" id="CLU_569915_0_0_1"/>
<evidence type="ECO:0000256" key="4">
    <source>
        <dbReference type="SAM" id="SignalP"/>
    </source>
</evidence>
<reference evidence="5 6" key="1">
    <citation type="journal article" date="2013" name="BMC Genomics">
        <title>Genomics-driven discovery of the pneumocandin biosynthetic gene cluster in the fungus Glarea lozoyensis.</title>
        <authorList>
            <person name="Chen L."/>
            <person name="Yue Q."/>
            <person name="Zhang X."/>
            <person name="Xiang M."/>
            <person name="Wang C."/>
            <person name="Li S."/>
            <person name="Che Y."/>
            <person name="Ortiz-Lopez F.J."/>
            <person name="Bills G.F."/>
            <person name="Liu X."/>
            <person name="An Z."/>
        </authorList>
    </citation>
    <scope>NUCLEOTIDE SEQUENCE [LARGE SCALE GENOMIC DNA]</scope>
    <source>
        <strain evidence="6">ATCC 20868 / MF5171</strain>
    </source>
</reference>
<dbReference type="AlphaFoldDB" id="S3ECT6"/>
<dbReference type="STRING" id="1116229.S3ECT6"/>
<keyword evidence="6" id="KW-1185">Reference proteome</keyword>